<dbReference type="Pfam" id="PF01661">
    <property type="entry name" value="Macro"/>
    <property type="match status" value="1"/>
</dbReference>
<evidence type="ECO:0000313" key="2">
    <source>
        <dbReference type="EMBL" id="QQB15599.1"/>
    </source>
</evidence>
<dbReference type="NCBIfam" id="NF001664">
    <property type="entry name" value="PRK00431.1-6"/>
    <property type="match status" value="1"/>
</dbReference>
<evidence type="ECO:0000313" key="3">
    <source>
        <dbReference type="Proteomes" id="UP000595374"/>
    </source>
</evidence>
<accession>A0A7T4A1I6</accession>
<dbReference type="PROSITE" id="PS51154">
    <property type="entry name" value="MACRO"/>
    <property type="match status" value="1"/>
</dbReference>
<dbReference type="SMART" id="SM00506">
    <property type="entry name" value="A1pp"/>
    <property type="match status" value="1"/>
</dbReference>
<reference evidence="2 3" key="1">
    <citation type="submission" date="2020-12" db="EMBL/GenBank/DDBJ databases">
        <title>FDA dAtabase for Regulatory Grade micrObial Sequences (FDA-ARGOS): Supporting development and validation of Infectious Disease Dx tests.</title>
        <authorList>
            <person name="Sproer C."/>
            <person name="Gronow S."/>
            <person name="Severitt S."/>
            <person name="Schroder I."/>
            <person name="Tallon L."/>
            <person name="Sadzewicz L."/>
            <person name="Zhao X."/>
            <person name="Boylan J."/>
            <person name="Ott S."/>
            <person name="Bowen H."/>
            <person name="Vavikolanu K."/>
            <person name="Mehta A."/>
            <person name="Aluvathingal J."/>
            <person name="Nadendla S."/>
            <person name="Lowell S."/>
            <person name="Myers T."/>
            <person name="Yan Y."/>
            <person name="Sichtig H."/>
        </authorList>
    </citation>
    <scope>NUCLEOTIDE SEQUENCE [LARGE SCALE GENOMIC DNA]</scope>
    <source>
        <strain evidence="2 3">FDAARGOS_990</strain>
    </source>
</reference>
<dbReference type="SUPFAM" id="SSF52949">
    <property type="entry name" value="Macro domain-like"/>
    <property type="match status" value="1"/>
</dbReference>
<dbReference type="InterPro" id="IPR043472">
    <property type="entry name" value="Macro_dom-like"/>
</dbReference>
<protein>
    <submittedName>
        <fullName evidence="2">O-acetyl-ADP-ribose deacetylase</fullName>
    </submittedName>
</protein>
<name>A0A7T4A1I6_9MICO</name>
<feature type="domain" description="Macro" evidence="1">
    <location>
        <begin position="1"/>
        <end position="176"/>
    </location>
</feature>
<dbReference type="RefSeq" id="WP_137825170.1">
    <property type="nucleotide sequence ID" value="NZ_CP065989.1"/>
</dbReference>
<dbReference type="Proteomes" id="UP000595374">
    <property type="component" value="Chromosome"/>
</dbReference>
<gene>
    <name evidence="2" type="ORF">I6H47_06640</name>
</gene>
<organism evidence="2 3">
    <name type="scientific">Brevibacterium casei</name>
    <dbReference type="NCBI Taxonomy" id="33889"/>
    <lineage>
        <taxon>Bacteria</taxon>
        <taxon>Bacillati</taxon>
        <taxon>Actinomycetota</taxon>
        <taxon>Actinomycetes</taxon>
        <taxon>Micrococcales</taxon>
        <taxon>Brevibacteriaceae</taxon>
        <taxon>Brevibacterium</taxon>
    </lineage>
</organism>
<proteinExistence type="predicted"/>
<dbReference type="PANTHER" id="PTHR11106:SF27">
    <property type="entry name" value="MACRO DOMAIN-CONTAINING PROTEIN"/>
    <property type="match status" value="1"/>
</dbReference>
<dbReference type="PANTHER" id="PTHR11106">
    <property type="entry name" value="GANGLIOSIDE INDUCED DIFFERENTIATION ASSOCIATED PROTEIN 2-RELATED"/>
    <property type="match status" value="1"/>
</dbReference>
<dbReference type="AlphaFoldDB" id="A0A7T4A1I6"/>
<dbReference type="Gene3D" id="3.40.220.10">
    <property type="entry name" value="Leucine Aminopeptidase, subunit E, domain 1"/>
    <property type="match status" value="1"/>
</dbReference>
<sequence>MKITVLEGDITEVSVDAIVNAANSSLLGGGGVDGAIHRAAGPALLEATRELRRTSLPRGLPPGQAVATEAGELPARWVIHTVGPNRNAGEADPEVLESAFESSLNVAEEVGAASVAFPAIGGGVYGWSPRDVAEAAHAVIVDGRARGRWETITEVQFVLFSDAMTSVFCQVFDHDQW</sequence>
<dbReference type="InterPro" id="IPR002589">
    <property type="entry name" value="Macro_dom"/>
</dbReference>
<evidence type="ECO:0000259" key="1">
    <source>
        <dbReference type="PROSITE" id="PS51154"/>
    </source>
</evidence>
<dbReference type="EMBL" id="CP065989">
    <property type="protein sequence ID" value="QQB15599.1"/>
    <property type="molecule type" value="Genomic_DNA"/>
</dbReference>